<feature type="transmembrane region" description="Helical" evidence="1">
    <location>
        <begin position="213"/>
        <end position="233"/>
    </location>
</feature>
<dbReference type="EMBL" id="ML143423">
    <property type="protein sequence ID" value="TBU28241.1"/>
    <property type="molecule type" value="Genomic_DNA"/>
</dbReference>
<feature type="transmembrane region" description="Helical" evidence="1">
    <location>
        <begin position="71"/>
        <end position="94"/>
    </location>
</feature>
<feature type="domain" description="DUF6533" evidence="2">
    <location>
        <begin position="6"/>
        <end position="50"/>
    </location>
</feature>
<keyword evidence="1" id="KW-0812">Transmembrane</keyword>
<evidence type="ECO:0000256" key="1">
    <source>
        <dbReference type="SAM" id="Phobius"/>
    </source>
</evidence>
<accession>A0A4Q9MPV1</accession>
<keyword evidence="1" id="KW-0472">Membrane</keyword>
<dbReference type="Proteomes" id="UP000292957">
    <property type="component" value="Unassembled WGS sequence"/>
</dbReference>
<organism evidence="3">
    <name type="scientific">Dichomitus squalens</name>
    <dbReference type="NCBI Taxonomy" id="114155"/>
    <lineage>
        <taxon>Eukaryota</taxon>
        <taxon>Fungi</taxon>
        <taxon>Dikarya</taxon>
        <taxon>Basidiomycota</taxon>
        <taxon>Agaricomycotina</taxon>
        <taxon>Agaricomycetes</taxon>
        <taxon>Polyporales</taxon>
        <taxon>Polyporaceae</taxon>
        <taxon>Dichomitus</taxon>
    </lineage>
</organism>
<feature type="non-terminal residue" evidence="3">
    <location>
        <position position="1"/>
    </location>
</feature>
<name>A0A4Q9MPV1_9APHY</name>
<keyword evidence="1" id="KW-1133">Transmembrane helix</keyword>
<protein>
    <recommendedName>
        <fullName evidence="2">DUF6533 domain-containing protein</fullName>
    </recommendedName>
</protein>
<reference evidence="3" key="1">
    <citation type="submission" date="2019-01" db="EMBL/GenBank/DDBJ databases">
        <title>Draft genome sequences of three monokaryotic isolates of the white-rot basidiomycete fungus Dichomitus squalens.</title>
        <authorList>
            <consortium name="DOE Joint Genome Institute"/>
            <person name="Lopez S.C."/>
            <person name="Andreopoulos B."/>
            <person name="Pangilinan J."/>
            <person name="Lipzen A."/>
            <person name="Riley R."/>
            <person name="Ahrendt S."/>
            <person name="Ng V."/>
            <person name="Barry K."/>
            <person name="Daum C."/>
            <person name="Grigoriev I.V."/>
            <person name="Hilden K.S."/>
            <person name="Makela M.R."/>
            <person name="de Vries R.P."/>
        </authorList>
    </citation>
    <scope>NUCLEOTIDE SEQUENCE [LARGE SCALE GENOMIC DNA]</scope>
    <source>
        <strain evidence="3">OM18370.1</strain>
    </source>
</reference>
<dbReference type="Pfam" id="PF20151">
    <property type="entry name" value="DUF6533"/>
    <property type="match status" value="1"/>
</dbReference>
<sequence length="292" mass="32146">FTNCWTFASTALLAYDYTLTFGNEVTLFWTGGHRSGATVLFILNRYITLAAQSMNLVPIPSSVEVCHPTAFSGYVAASVLGALQYLPWAAFSALRSYALSPDSYRWIVSASVFALASVPIVINMWANLHGLSLVSDPVLGITFSTPISASTNLKLEVVTRSSLIASDLVVLCVTWYRTYETARLSLRERGRERETFASIILLDGAKLILNRTLLILSVLQMTLTSILTSRFLINLQKAQRRLEDSSSGSVSLGEVAFQQQMSRNTSRFIGSLGGQLSFHGDDREENDVEYTS</sequence>
<gene>
    <name evidence="3" type="ORF">BD311DRAFT_663740</name>
</gene>
<evidence type="ECO:0000313" key="3">
    <source>
        <dbReference type="EMBL" id="TBU28241.1"/>
    </source>
</evidence>
<dbReference type="AlphaFoldDB" id="A0A4Q9MPV1"/>
<feature type="transmembrane region" description="Helical" evidence="1">
    <location>
        <begin position="106"/>
        <end position="126"/>
    </location>
</feature>
<evidence type="ECO:0000259" key="2">
    <source>
        <dbReference type="Pfam" id="PF20151"/>
    </source>
</evidence>
<dbReference type="InterPro" id="IPR045340">
    <property type="entry name" value="DUF6533"/>
</dbReference>
<proteinExistence type="predicted"/>
<dbReference type="OrthoDB" id="2744098at2759"/>